<gene>
    <name evidence="2" type="ORF">B0J11DRAFT_565277</name>
</gene>
<dbReference type="EMBL" id="JAGMWT010000002">
    <property type="protein sequence ID" value="KAH7136032.1"/>
    <property type="molecule type" value="Genomic_DNA"/>
</dbReference>
<feature type="region of interest" description="Disordered" evidence="1">
    <location>
        <begin position="1"/>
        <end position="91"/>
    </location>
</feature>
<feature type="region of interest" description="Disordered" evidence="1">
    <location>
        <begin position="286"/>
        <end position="351"/>
    </location>
</feature>
<dbReference type="OrthoDB" id="3799363at2759"/>
<organism evidence="2 3">
    <name type="scientific">Dendryphion nanum</name>
    <dbReference type="NCBI Taxonomy" id="256645"/>
    <lineage>
        <taxon>Eukaryota</taxon>
        <taxon>Fungi</taxon>
        <taxon>Dikarya</taxon>
        <taxon>Ascomycota</taxon>
        <taxon>Pezizomycotina</taxon>
        <taxon>Dothideomycetes</taxon>
        <taxon>Pleosporomycetidae</taxon>
        <taxon>Pleosporales</taxon>
        <taxon>Torulaceae</taxon>
        <taxon>Dendryphion</taxon>
    </lineage>
</organism>
<evidence type="ECO:0000313" key="2">
    <source>
        <dbReference type="EMBL" id="KAH7136032.1"/>
    </source>
</evidence>
<feature type="compositionally biased region" description="Basic and acidic residues" evidence="1">
    <location>
        <begin position="324"/>
        <end position="333"/>
    </location>
</feature>
<accession>A0A9P9EF92</accession>
<evidence type="ECO:0000313" key="3">
    <source>
        <dbReference type="Proteomes" id="UP000700596"/>
    </source>
</evidence>
<keyword evidence="3" id="KW-1185">Reference proteome</keyword>
<dbReference type="Proteomes" id="UP000700596">
    <property type="component" value="Unassembled WGS sequence"/>
</dbReference>
<dbReference type="PANTHER" id="PTHR38166:SF1">
    <property type="entry name" value="C2H2-TYPE DOMAIN-CONTAINING PROTEIN"/>
    <property type="match status" value="1"/>
</dbReference>
<reference evidence="2" key="1">
    <citation type="journal article" date="2021" name="Nat. Commun.">
        <title>Genetic determinants of endophytism in the Arabidopsis root mycobiome.</title>
        <authorList>
            <person name="Mesny F."/>
            <person name="Miyauchi S."/>
            <person name="Thiergart T."/>
            <person name="Pickel B."/>
            <person name="Atanasova L."/>
            <person name="Karlsson M."/>
            <person name="Huettel B."/>
            <person name="Barry K.W."/>
            <person name="Haridas S."/>
            <person name="Chen C."/>
            <person name="Bauer D."/>
            <person name="Andreopoulos W."/>
            <person name="Pangilinan J."/>
            <person name="LaButti K."/>
            <person name="Riley R."/>
            <person name="Lipzen A."/>
            <person name="Clum A."/>
            <person name="Drula E."/>
            <person name="Henrissat B."/>
            <person name="Kohler A."/>
            <person name="Grigoriev I.V."/>
            <person name="Martin F.M."/>
            <person name="Hacquard S."/>
        </authorList>
    </citation>
    <scope>NUCLEOTIDE SEQUENCE</scope>
    <source>
        <strain evidence="2">MPI-CAGE-CH-0243</strain>
    </source>
</reference>
<comment type="caution">
    <text evidence="2">The sequence shown here is derived from an EMBL/GenBank/DDBJ whole genome shotgun (WGS) entry which is preliminary data.</text>
</comment>
<feature type="compositionally biased region" description="Basic and acidic residues" evidence="1">
    <location>
        <begin position="13"/>
        <end position="45"/>
    </location>
</feature>
<sequence>MSNSPSNSDSVDDTAHRGPGSDDDQLSDHRPNSDETSDQGKHPIDSEVETNQTLVSPHPLNQYVDPRPRQLNDVLSTPPPPDHRGHRPSRSELELCDVGYLHSYEDSGYACFSPQPPGADRLFNHSRQLPRNPWLSTSLEKNRRNDVGTYSKNIFSRPWMKHLTYRSRIRPLPEQSYIGCMQTSHKSSPGNDNLPEPRSIAQEPNHTDMTPVVESTMQLKSEARATDLQTVPSLQPSFDINDVLHLALEEIKRLIVDQLMAYALNEGDSSGSNNYTLDIFHGQYKRTGSQDKAPSVERTAKISGSSSEITDQRHMKKRCNPFNERLRSDREKESDEDEEEHPRNKKRKPAMHQIRRLKCPFYQREPEAFSGAACRGEGFADMAKLSCEIKVEPFDEKISHVFFTERLNFKKPPFSKASTTEEKWKLLYSILFPDDSNVPSPYDQHGISPRFEEILCKELEEEMSRQISAQLEPALRPILACIKERIHIIVQKCKEHLQKPCANDSGTLSQAGTTSLANSTGTGQSGPFQVASNSEGTYGSPIIQIPCETAGENAYSDAYRLFHPAGANTPFAPPGPPTMYDDPSIFTPNDIWYSDSEFDGEPFRQQETTGLI</sequence>
<protein>
    <submittedName>
        <fullName evidence="2">Uncharacterized protein</fullName>
    </submittedName>
</protein>
<dbReference type="AlphaFoldDB" id="A0A9P9EF92"/>
<name>A0A9P9EF92_9PLEO</name>
<feature type="region of interest" description="Disordered" evidence="1">
    <location>
        <begin position="183"/>
        <end position="205"/>
    </location>
</feature>
<proteinExistence type="predicted"/>
<evidence type="ECO:0000256" key="1">
    <source>
        <dbReference type="SAM" id="MobiDB-lite"/>
    </source>
</evidence>
<dbReference type="PANTHER" id="PTHR38166">
    <property type="entry name" value="C2H2-TYPE DOMAIN-CONTAINING PROTEIN-RELATED"/>
    <property type="match status" value="1"/>
</dbReference>